<dbReference type="InterPro" id="IPR002591">
    <property type="entry name" value="Phosphodiest/P_Trfase"/>
</dbReference>
<feature type="compositionally biased region" description="Low complexity" evidence="1">
    <location>
        <begin position="198"/>
        <end position="223"/>
    </location>
</feature>
<evidence type="ECO:0008006" key="4">
    <source>
        <dbReference type="Google" id="ProtNLM"/>
    </source>
</evidence>
<proteinExistence type="predicted"/>
<name>A0ABQ4E5T4_9ACTN</name>
<reference evidence="2 3" key="1">
    <citation type="submission" date="2021-01" db="EMBL/GenBank/DDBJ databases">
        <title>Whole genome shotgun sequence of Plantactinospora endophytica NBRC 110450.</title>
        <authorList>
            <person name="Komaki H."/>
            <person name="Tamura T."/>
        </authorList>
    </citation>
    <scope>NUCLEOTIDE SEQUENCE [LARGE SCALE GENOMIC DNA]</scope>
    <source>
        <strain evidence="2 3">NBRC 110450</strain>
    </source>
</reference>
<dbReference type="EMBL" id="BONW01000022">
    <property type="protein sequence ID" value="GIG90057.1"/>
    <property type="molecule type" value="Genomic_DNA"/>
</dbReference>
<dbReference type="RefSeq" id="WP_203868472.1">
    <property type="nucleotide sequence ID" value="NZ_BONW01000022.1"/>
</dbReference>
<evidence type="ECO:0000256" key="1">
    <source>
        <dbReference type="SAM" id="MobiDB-lite"/>
    </source>
</evidence>
<dbReference type="InterPro" id="IPR017850">
    <property type="entry name" value="Alkaline_phosphatase_core_sf"/>
</dbReference>
<feature type="compositionally biased region" description="Gly residues" evidence="1">
    <location>
        <begin position="148"/>
        <end position="157"/>
    </location>
</feature>
<dbReference type="PANTHER" id="PTHR10151">
    <property type="entry name" value="ECTONUCLEOTIDE PYROPHOSPHATASE/PHOSPHODIESTERASE"/>
    <property type="match status" value="1"/>
</dbReference>
<dbReference type="SUPFAM" id="SSF53649">
    <property type="entry name" value="Alkaline phosphatase-like"/>
    <property type="match status" value="1"/>
</dbReference>
<organism evidence="2 3">
    <name type="scientific">Plantactinospora endophytica</name>
    <dbReference type="NCBI Taxonomy" id="673535"/>
    <lineage>
        <taxon>Bacteria</taxon>
        <taxon>Bacillati</taxon>
        <taxon>Actinomycetota</taxon>
        <taxon>Actinomycetes</taxon>
        <taxon>Micromonosporales</taxon>
        <taxon>Micromonosporaceae</taxon>
        <taxon>Plantactinospora</taxon>
    </lineage>
</organism>
<dbReference type="Proteomes" id="UP000646749">
    <property type="component" value="Unassembled WGS sequence"/>
</dbReference>
<evidence type="ECO:0000313" key="3">
    <source>
        <dbReference type="Proteomes" id="UP000646749"/>
    </source>
</evidence>
<comment type="caution">
    <text evidence="2">The sequence shown here is derived from an EMBL/GenBank/DDBJ whole genome shotgun (WGS) entry which is preliminary data.</text>
</comment>
<keyword evidence="3" id="KW-1185">Reference proteome</keyword>
<dbReference type="Pfam" id="PF01663">
    <property type="entry name" value="Phosphodiest"/>
    <property type="match status" value="2"/>
</dbReference>
<dbReference type="Gene3D" id="3.40.720.10">
    <property type="entry name" value="Alkaline Phosphatase, subunit A"/>
    <property type="match status" value="2"/>
</dbReference>
<gene>
    <name evidence="2" type="ORF">Pen02_49930</name>
</gene>
<protein>
    <recommendedName>
        <fullName evidence="4">Alkaline phosphatase family protein</fullName>
    </recommendedName>
</protein>
<dbReference type="PANTHER" id="PTHR10151:SF120">
    <property type="entry name" value="BIS(5'-ADENOSYL)-TRIPHOSPHATASE"/>
    <property type="match status" value="1"/>
</dbReference>
<sequence length="480" mass="48748">MTSPGNPLDLVRPHYFGGSLADVLPSALSVLGVPTGDSGAVDRADPLGLAGQLAGVRRIAVLLVDGLGWYQLPTAAPHAPTLTDLAARFGRPLTCGFPSTTPTSLVSLGTGAAPGAHGVLGFRVNVPGTDRVLTHIDWPRSPVDGPTFPGGGPGSPVGGDRPSGSWPPTGVVELPGGDTFPGAGAFPGVDTFPGVGGPASPAVPHLPGAPAGGPVPTPAAGSGDDPDPHRWQPLPTQLQRAEAAGVAVTVVSRPALANTGLSVAAYRGGTHRGADDVDALATEMLGALTAGDGPTLVYGYHADVDRHGHHSGIDSADWRAAVTEVDALVARLVDGLPPDAALLVTADHGQLDIPAEGRYDLDTDLRLRAGVRVVAGEARVRYLHTLPGATADVVAAWTEVLGEQAWVATREEAVAAGWFGPVPEAHLPRIGDVVVACLAPTVVLASKTNHPIETTLVAYHGSCTATEMTIPLLVVPPLRG</sequence>
<evidence type="ECO:0000313" key="2">
    <source>
        <dbReference type="EMBL" id="GIG90057.1"/>
    </source>
</evidence>
<accession>A0ABQ4E5T4</accession>
<feature type="region of interest" description="Disordered" evidence="1">
    <location>
        <begin position="139"/>
        <end position="233"/>
    </location>
</feature>